<dbReference type="CDD" id="cd06131">
    <property type="entry name" value="DNA_pol_III_epsilon_Ecoli_like"/>
    <property type="match status" value="1"/>
</dbReference>
<dbReference type="InterPro" id="IPR006309">
    <property type="entry name" value="DnaQ_proteo"/>
</dbReference>
<evidence type="ECO:0000256" key="4">
    <source>
        <dbReference type="ARBA" id="ARBA00022679"/>
    </source>
</evidence>
<feature type="binding site" evidence="17">
    <location>
        <position position="7"/>
    </location>
    <ligand>
        <name>a divalent metal cation</name>
        <dbReference type="ChEBI" id="CHEBI:60240"/>
        <label>1</label>
        <note>catalytic</note>
    </ligand>
</feature>
<dbReference type="GO" id="GO:0045004">
    <property type="term" value="P:DNA replication proofreading"/>
    <property type="evidence" value="ECO:0007669"/>
    <property type="project" value="TreeGrafter"/>
</dbReference>
<name>A0A972VV23_9GAMM</name>
<keyword evidence="9 18" id="KW-0378">Hydrolase</keyword>
<evidence type="ECO:0000256" key="10">
    <source>
        <dbReference type="ARBA" id="ARBA00022839"/>
    </source>
</evidence>
<evidence type="ECO:0000256" key="1">
    <source>
        <dbReference type="ARBA" id="ARBA00001936"/>
    </source>
</evidence>
<dbReference type="InterPro" id="IPR006054">
    <property type="entry name" value="DnaQ"/>
</dbReference>
<keyword evidence="10 18" id="KW-0269">Exonuclease</keyword>
<dbReference type="InterPro" id="IPR036397">
    <property type="entry name" value="RNaseH_sf"/>
</dbReference>
<keyword evidence="6 18" id="KW-0235">DNA replication</keyword>
<dbReference type="PANTHER" id="PTHR30231:SF41">
    <property type="entry name" value="DNA POLYMERASE III SUBUNIT EPSILON"/>
    <property type="match status" value="1"/>
</dbReference>
<feature type="active site" description="Proton acceptor" evidence="15">
    <location>
        <position position="153"/>
    </location>
</feature>
<dbReference type="Gene3D" id="3.30.420.10">
    <property type="entry name" value="Ribonuclease H-like superfamily/Ribonuclease H"/>
    <property type="match status" value="1"/>
</dbReference>
<comment type="cofactor">
    <cofactor evidence="17">
        <name>Mg(2+)</name>
        <dbReference type="ChEBI" id="CHEBI:18420"/>
    </cofactor>
    <cofactor evidence="17">
        <name>Mn(2+)</name>
        <dbReference type="ChEBI" id="CHEBI:29035"/>
    </cofactor>
    <text evidence="17">Binds 2 divalent metal cations. Magnesium or manganese.</text>
</comment>
<feature type="domain" description="Exonuclease" evidence="19">
    <location>
        <begin position="2"/>
        <end position="175"/>
    </location>
</feature>
<dbReference type="EMBL" id="JABMOJ010000197">
    <property type="protein sequence ID" value="NQV64773.1"/>
    <property type="molecule type" value="Genomic_DNA"/>
</dbReference>
<gene>
    <name evidence="18 20" type="primary">dnaQ</name>
    <name evidence="20" type="ORF">HQ497_05345</name>
</gene>
<dbReference type="FunFam" id="3.30.420.10:FF:000012">
    <property type="entry name" value="DNA polymerase III subunit epsilon"/>
    <property type="match status" value="1"/>
</dbReference>
<evidence type="ECO:0000313" key="21">
    <source>
        <dbReference type="Proteomes" id="UP000754644"/>
    </source>
</evidence>
<reference evidence="20" key="1">
    <citation type="submission" date="2020-05" db="EMBL/GenBank/DDBJ databases">
        <title>Sulfur intermediates as new biogeochemical hubs in an aquatic model microbial ecosystem.</title>
        <authorList>
            <person name="Vigneron A."/>
        </authorList>
    </citation>
    <scope>NUCLEOTIDE SEQUENCE</scope>
    <source>
        <strain evidence="20">Bin.250</strain>
    </source>
</reference>
<comment type="subunit">
    <text evidence="18">DNA polymerase III contains a core (composed of alpha, epsilon and theta chains) that associates with a tau subunit. This core dimerizes to form the POLIII' complex. PolIII' associates with the gamma complex (composed of gamma, delta, delta', psi and chi chains) and with the beta chain to form the complete DNA polymerase III complex.</text>
</comment>
<keyword evidence="4 18" id="KW-0808">Transferase</keyword>
<dbReference type="PANTHER" id="PTHR30231">
    <property type="entry name" value="DNA POLYMERASE III SUBUNIT EPSILON"/>
    <property type="match status" value="1"/>
</dbReference>
<evidence type="ECO:0000256" key="15">
    <source>
        <dbReference type="PIRSR" id="PIRSR606309-1"/>
    </source>
</evidence>
<proteinExistence type="predicted"/>
<sequence length="241" mass="26912">MRQVVLDTETTGLEVELGHRILEIGCVEIIDRKLTKRKLHQYVNPQRESDDGALEVHGITSEFLADKPLFADIFDSFLDFVKGAELVIHNSAFDVAFINHEMRRLSPKLGVITDYCTVVDSLALARKKHPGQKNNLDALCKRYTVDNSQRDLHGALLDAEILADVYLLMTGGQVTLSLGESEADGNAPGGEWHRLPADRQPLKVIYASLDELKRHEEKLQGLAESSNGNCVWQQLIQEVSP</sequence>
<dbReference type="Pfam" id="PF00929">
    <property type="entry name" value="RNase_T"/>
    <property type="match status" value="1"/>
</dbReference>
<evidence type="ECO:0000256" key="17">
    <source>
        <dbReference type="PIRSR" id="PIRSR606309-3"/>
    </source>
</evidence>
<evidence type="ECO:0000256" key="11">
    <source>
        <dbReference type="ARBA" id="ARBA00022842"/>
    </source>
</evidence>
<feature type="binding site" evidence="16">
    <location>
        <position position="7"/>
    </location>
    <ligand>
        <name>substrate</name>
    </ligand>
</feature>
<dbReference type="EC" id="2.7.7.7" evidence="2 18"/>
<dbReference type="NCBIfam" id="TIGR00573">
    <property type="entry name" value="dnaq"/>
    <property type="match status" value="1"/>
</dbReference>
<evidence type="ECO:0000256" key="14">
    <source>
        <dbReference type="ARBA" id="ARBA00049244"/>
    </source>
</evidence>
<evidence type="ECO:0000256" key="16">
    <source>
        <dbReference type="PIRSR" id="PIRSR606309-2"/>
    </source>
</evidence>
<keyword evidence="13 17" id="KW-0464">Manganese</keyword>
<keyword evidence="7 18" id="KW-0540">Nuclease</keyword>
<evidence type="ECO:0000256" key="2">
    <source>
        <dbReference type="ARBA" id="ARBA00012417"/>
    </source>
</evidence>
<evidence type="ECO:0000256" key="9">
    <source>
        <dbReference type="ARBA" id="ARBA00022801"/>
    </source>
</evidence>
<feature type="binding site" evidence="16">
    <location>
        <position position="9"/>
    </location>
    <ligand>
        <name>substrate</name>
    </ligand>
</feature>
<dbReference type="AlphaFoldDB" id="A0A972VV23"/>
<feature type="binding site" evidence="17">
    <location>
        <position position="158"/>
    </location>
    <ligand>
        <name>a divalent metal cation</name>
        <dbReference type="ChEBI" id="CHEBI:60240"/>
        <label>1</label>
        <note>catalytic</note>
    </ligand>
</feature>
<protein>
    <recommendedName>
        <fullName evidence="3 18">DNA polymerase III subunit epsilon</fullName>
        <ecNumber evidence="2 18">2.7.7.7</ecNumber>
    </recommendedName>
</protein>
<keyword evidence="8 17" id="KW-0479">Metal-binding</keyword>
<evidence type="ECO:0000256" key="6">
    <source>
        <dbReference type="ARBA" id="ARBA00022705"/>
    </source>
</evidence>
<accession>A0A972VV23</accession>
<dbReference type="NCBIfam" id="TIGR01406">
    <property type="entry name" value="dnaQ_proteo"/>
    <property type="match status" value="1"/>
</dbReference>
<dbReference type="GO" id="GO:0003887">
    <property type="term" value="F:DNA-directed DNA polymerase activity"/>
    <property type="evidence" value="ECO:0007669"/>
    <property type="project" value="UniProtKB-KW"/>
</dbReference>
<feature type="binding site" evidence="16">
    <location>
        <position position="158"/>
    </location>
    <ligand>
        <name>substrate</name>
    </ligand>
</feature>
<dbReference type="GO" id="GO:0008408">
    <property type="term" value="F:3'-5' exonuclease activity"/>
    <property type="evidence" value="ECO:0007669"/>
    <property type="project" value="TreeGrafter"/>
</dbReference>
<organism evidence="20 21">
    <name type="scientific">SAR86 cluster bacterium</name>
    <dbReference type="NCBI Taxonomy" id="2030880"/>
    <lineage>
        <taxon>Bacteria</taxon>
        <taxon>Pseudomonadati</taxon>
        <taxon>Pseudomonadota</taxon>
        <taxon>Gammaproteobacteria</taxon>
        <taxon>SAR86 cluster</taxon>
    </lineage>
</organism>
<comment type="catalytic activity">
    <reaction evidence="14 18">
        <text>DNA(n) + a 2'-deoxyribonucleoside 5'-triphosphate = DNA(n+1) + diphosphate</text>
        <dbReference type="Rhea" id="RHEA:22508"/>
        <dbReference type="Rhea" id="RHEA-COMP:17339"/>
        <dbReference type="Rhea" id="RHEA-COMP:17340"/>
        <dbReference type="ChEBI" id="CHEBI:33019"/>
        <dbReference type="ChEBI" id="CHEBI:61560"/>
        <dbReference type="ChEBI" id="CHEBI:173112"/>
        <dbReference type="EC" id="2.7.7.7"/>
    </reaction>
</comment>
<dbReference type="GO" id="GO:0005829">
    <property type="term" value="C:cytosol"/>
    <property type="evidence" value="ECO:0007669"/>
    <property type="project" value="TreeGrafter"/>
</dbReference>
<dbReference type="SUPFAM" id="SSF53098">
    <property type="entry name" value="Ribonuclease H-like"/>
    <property type="match status" value="1"/>
</dbReference>
<evidence type="ECO:0000313" key="20">
    <source>
        <dbReference type="EMBL" id="NQV64773.1"/>
    </source>
</evidence>
<evidence type="ECO:0000256" key="5">
    <source>
        <dbReference type="ARBA" id="ARBA00022695"/>
    </source>
</evidence>
<dbReference type="SMART" id="SM00479">
    <property type="entry name" value="EXOIII"/>
    <property type="match status" value="1"/>
</dbReference>
<comment type="function">
    <text evidence="18">DNA polymerase III is a complex, multichain enzyme responsible for most of the replicative synthesis in bacteria. The epsilon subunit contain the editing function and is a proofreading 3'-5' exonuclease.</text>
</comment>
<dbReference type="NCBIfam" id="NF004316">
    <property type="entry name" value="PRK05711.1"/>
    <property type="match status" value="1"/>
</dbReference>
<keyword evidence="5 18" id="KW-0548">Nucleotidyltransferase</keyword>
<feature type="binding site" evidence="16">
    <location>
        <position position="57"/>
    </location>
    <ligand>
        <name>substrate</name>
    </ligand>
</feature>
<evidence type="ECO:0000256" key="12">
    <source>
        <dbReference type="ARBA" id="ARBA00022932"/>
    </source>
</evidence>
<comment type="caution">
    <text evidence="20">The sequence shown here is derived from an EMBL/GenBank/DDBJ whole genome shotgun (WGS) entry which is preliminary data.</text>
</comment>
<dbReference type="InterPro" id="IPR013520">
    <property type="entry name" value="Ribonucl_H"/>
</dbReference>
<evidence type="ECO:0000259" key="19">
    <source>
        <dbReference type="SMART" id="SM00479"/>
    </source>
</evidence>
<evidence type="ECO:0000256" key="8">
    <source>
        <dbReference type="ARBA" id="ARBA00022723"/>
    </source>
</evidence>
<evidence type="ECO:0000256" key="13">
    <source>
        <dbReference type="ARBA" id="ARBA00023211"/>
    </source>
</evidence>
<dbReference type="GO" id="GO:0003677">
    <property type="term" value="F:DNA binding"/>
    <property type="evidence" value="ECO:0007669"/>
    <property type="project" value="InterPro"/>
</dbReference>
<keyword evidence="11 17" id="KW-0460">Magnesium</keyword>
<feature type="binding site" evidence="17">
    <location>
        <position position="9"/>
    </location>
    <ligand>
        <name>a divalent metal cation</name>
        <dbReference type="ChEBI" id="CHEBI:60240"/>
        <label>1</label>
        <note>catalytic</note>
    </ligand>
</feature>
<evidence type="ECO:0000256" key="18">
    <source>
        <dbReference type="RuleBase" id="RU364087"/>
    </source>
</evidence>
<dbReference type="GO" id="GO:0046872">
    <property type="term" value="F:metal ion binding"/>
    <property type="evidence" value="ECO:0007669"/>
    <property type="project" value="UniProtKB-KW"/>
</dbReference>
<dbReference type="Proteomes" id="UP000754644">
    <property type="component" value="Unassembled WGS sequence"/>
</dbReference>
<evidence type="ECO:0000256" key="7">
    <source>
        <dbReference type="ARBA" id="ARBA00022722"/>
    </source>
</evidence>
<keyword evidence="12 18" id="KW-0239">DNA-directed DNA polymerase</keyword>
<evidence type="ECO:0000256" key="3">
    <source>
        <dbReference type="ARBA" id="ARBA00020352"/>
    </source>
</evidence>
<comment type="cofactor">
    <cofactor evidence="1 18">
        <name>Mn(2+)</name>
        <dbReference type="ChEBI" id="CHEBI:29035"/>
    </cofactor>
</comment>
<dbReference type="InterPro" id="IPR012337">
    <property type="entry name" value="RNaseH-like_sf"/>
</dbReference>